<evidence type="ECO:0000259" key="2">
    <source>
        <dbReference type="Pfam" id="PF00665"/>
    </source>
</evidence>
<proteinExistence type="predicted"/>
<gene>
    <name evidence="3" type="ORF">SAMN05444580_105150</name>
</gene>
<reference evidence="3 4" key="1">
    <citation type="submission" date="2016-10" db="EMBL/GenBank/DDBJ databases">
        <authorList>
            <person name="de Groot N.N."/>
        </authorList>
    </citation>
    <scope>NUCLEOTIDE SEQUENCE [LARGE SCALE GENOMIC DNA]</scope>
    <source>
        <strain evidence="3 4">JCM 11308</strain>
    </source>
</reference>
<dbReference type="Proteomes" id="UP000199417">
    <property type="component" value="Unassembled WGS sequence"/>
</dbReference>
<dbReference type="EMBL" id="FNAB01000005">
    <property type="protein sequence ID" value="SDD57599.1"/>
    <property type="molecule type" value="Genomic_DNA"/>
</dbReference>
<feature type="domain" description="Integrase catalytic" evidence="2">
    <location>
        <begin position="5"/>
        <end position="81"/>
    </location>
</feature>
<evidence type="ECO:0000256" key="1">
    <source>
        <dbReference type="SAM" id="MobiDB-lite"/>
    </source>
</evidence>
<organism evidence="3 4">
    <name type="scientific">Rhodococcus tukisamuensis</name>
    <dbReference type="NCBI Taxonomy" id="168276"/>
    <lineage>
        <taxon>Bacteria</taxon>
        <taxon>Bacillati</taxon>
        <taxon>Actinomycetota</taxon>
        <taxon>Actinomycetes</taxon>
        <taxon>Mycobacteriales</taxon>
        <taxon>Nocardiaceae</taxon>
        <taxon>Rhodococcus</taxon>
    </lineage>
</organism>
<dbReference type="AlphaFoldDB" id="A0A1G6VVI3"/>
<sequence>MGFDYAHSLVDEHSRLAYSEVLPGEKGSTCAGFLLRAIDYFASHGITRIERLMTDNAWAHRWSLRAVCAEHGIRQKFIKPHWTDEGACALSRPHQASRRRRSPRGNPTYCPDVNDD</sequence>
<name>A0A1G6VVI3_9NOCA</name>
<dbReference type="GO" id="GO:0003676">
    <property type="term" value="F:nucleic acid binding"/>
    <property type="evidence" value="ECO:0007669"/>
    <property type="project" value="InterPro"/>
</dbReference>
<dbReference type="InterPro" id="IPR001584">
    <property type="entry name" value="Integrase_cat-core"/>
</dbReference>
<feature type="region of interest" description="Disordered" evidence="1">
    <location>
        <begin position="91"/>
        <end position="116"/>
    </location>
</feature>
<dbReference type="Gene3D" id="3.30.420.10">
    <property type="entry name" value="Ribonuclease H-like superfamily/Ribonuclease H"/>
    <property type="match status" value="1"/>
</dbReference>
<evidence type="ECO:0000313" key="3">
    <source>
        <dbReference type="EMBL" id="SDD57599.1"/>
    </source>
</evidence>
<dbReference type="GO" id="GO:0015074">
    <property type="term" value="P:DNA integration"/>
    <property type="evidence" value="ECO:0007669"/>
    <property type="project" value="InterPro"/>
</dbReference>
<dbReference type="Pfam" id="PF00665">
    <property type="entry name" value="rve"/>
    <property type="match status" value="1"/>
</dbReference>
<dbReference type="InterPro" id="IPR036397">
    <property type="entry name" value="RNaseH_sf"/>
</dbReference>
<protein>
    <submittedName>
        <fullName evidence="3">Integrase core domain-containing protein</fullName>
    </submittedName>
</protein>
<dbReference type="SUPFAM" id="SSF53098">
    <property type="entry name" value="Ribonuclease H-like"/>
    <property type="match status" value="1"/>
</dbReference>
<dbReference type="STRING" id="168276.SAMN05444580_105150"/>
<accession>A0A1G6VVI3</accession>
<keyword evidence="4" id="KW-1185">Reference proteome</keyword>
<evidence type="ECO:0000313" key="4">
    <source>
        <dbReference type="Proteomes" id="UP000199417"/>
    </source>
</evidence>
<dbReference type="InterPro" id="IPR012337">
    <property type="entry name" value="RNaseH-like_sf"/>
</dbReference>